<proteinExistence type="predicted"/>
<dbReference type="OrthoDB" id="3598281at2759"/>
<dbReference type="Gene3D" id="3.40.50.300">
    <property type="entry name" value="P-loop containing nucleotide triphosphate hydrolases"/>
    <property type="match status" value="1"/>
</dbReference>
<protein>
    <recommendedName>
        <fullName evidence="2">Dynamin N-terminal domain-containing protein</fullName>
    </recommendedName>
</protein>
<evidence type="ECO:0000256" key="1">
    <source>
        <dbReference type="SAM" id="Coils"/>
    </source>
</evidence>
<dbReference type="Pfam" id="PF00350">
    <property type="entry name" value="Dynamin_N"/>
    <property type="match status" value="1"/>
</dbReference>
<reference evidence="3 4" key="1">
    <citation type="submission" date="2019-02" db="EMBL/GenBank/DDBJ databases">
        <title>Genome sequencing of the rare red list fungi Bondarzewia mesenterica.</title>
        <authorList>
            <person name="Buettner E."/>
            <person name="Kellner H."/>
        </authorList>
    </citation>
    <scope>NUCLEOTIDE SEQUENCE [LARGE SCALE GENOMIC DNA]</scope>
    <source>
        <strain evidence="3 4">DSM 108281</strain>
    </source>
</reference>
<organism evidence="3 4">
    <name type="scientific">Bondarzewia mesenterica</name>
    <dbReference type="NCBI Taxonomy" id="1095465"/>
    <lineage>
        <taxon>Eukaryota</taxon>
        <taxon>Fungi</taxon>
        <taxon>Dikarya</taxon>
        <taxon>Basidiomycota</taxon>
        <taxon>Agaricomycotina</taxon>
        <taxon>Agaricomycetes</taxon>
        <taxon>Russulales</taxon>
        <taxon>Bondarzewiaceae</taxon>
        <taxon>Bondarzewia</taxon>
    </lineage>
</organism>
<keyword evidence="4" id="KW-1185">Reference proteome</keyword>
<evidence type="ECO:0000259" key="2">
    <source>
        <dbReference type="Pfam" id="PF00350"/>
    </source>
</evidence>
<dbReference type="AlphaFoldDB" id="A0A4S4M068"/>
<dbReference type="Proteomes" id="UP000310158">
    <property type="component" value="Unassembled WGS sequence"/>
</dbReference>
<dbReference type="PANTHER" id="PTHR36681:SF3">
    <property type="entry name" value="NUCLEAR GTPASE, GERMINAL CENTER-ASSOCIATED, TANDEM DUPLICATE 3"/>
    <property type="match status" value="1"/>
</dbReference>
<evidence type="ECO:0000313" key="3">
    <source>
        <dbReference type="EMBL" id="THH18282.1"/>
    </source>
</evidence>
<feature type="coiled-coil region" evidence="1">
    <location>
        <begin position="354"/>
        <end position="381"/>
    </location>
</feature>
<dbReference type="EMBL" id="SGPL01000080">
    <property type="protein sequence ID" value="THH18282.1"/>
    <property type="molecule type" value="Genomic_DNA"/>
</dbReference>
<dbReference type="InterPro" id="IPR045063">
    <property type="entry name" value="Dynamin_N"/>
</dbReference>
<gene>
    <name evidence="3" type="ORF">EW146_g2655</name>
</gene>
<comment type="caution">
    <text evidence="3">The sequence shown here is derived from an EMBL/GenBank/DDBJ whole genome shotgun (WGS) entry which is preliminary data.</text>
</comment>
<feature type="domain" description="Dynamin N-terminal" evidence="2">
    <location>
        <begin position="53"/>
        <end position="274"/>
    </location>
</feature>
<dbReference type="SUPFAM" id="SSF52540">
    <property type="entry name" value="P-loop containing nucleoside triphosphate hydrolases"/>
    <property type="match status" value="1"/>
</dbReference>
<evidence type="ECO:0000313" key="4">
    <source>
        <dbReference type="Proteomes" id="UP000310158"/>
    </source>
</evidence>
<name>A0A4S4M068_9AGAM</name>
<dbReference type="InterPro" id="IPR027417">
    <property type="entry name" value="P-loop_NTPase"/>
</dbReference>
<dbReference type="PANTHER" id="PTHR36681">
    <property type="entry name" value="NUCLEAR GTPASE, GERMINAL CENTER-ASSOCIATED, TANDEM DUPLICATE 3"/>
    <property type="match status" value="1"/>
</dbReference>
<sequence length="960" mass="106274">MIDDIWSESESKSLLDRLEDSLKSLTIRNATAKNDWIDDIKGLQEQDYPQTIVAVYGVTGAGKSSLLNAILDDPILPTSGMRACTAVAIAVSYHEYQRIEGDVGFISRDGWLDELAILRADLADDESKAKQPDTEIGARWSKVHAVYPSISPSQFVLMSGDEVFALDGGIADVLGTTQRVVASDARNFQKDIAKFISTSRARDAKRKPISALWPLVQKVDIRCNAAALSTGAVFVDLPGVADSNAARNRVAEDYLKASSLVWIVSPITRAVSDKIARGDFLASERFLLMNFPACLELLGKSFRIQLSHKLMHFYLSATKCDDVICHEVISGLGLHENAEYQSLQSILKECVATKQTWRSRLDEAKINIAEKKAKLRSLDQTDHAAGSLQDPLSLPAKRRFEELTAEGEQASDKRQRQHYSAKQGDVDLVATDCHQVSANASEKSGPESKPILQTANERSQSAKSKQAIHLCQSEINELDISCDTSIAMLREVDMKLSKAKQALTAFCALARSEVRQRPLPSLNFPSQINVLITIRSPVGDAVLENPPVFMCSAREYHRLNGEGDDGNQVVCFSNIEDTGIPALQEWCHTLTKPVRTRAATRYASSLDGLADIRQYLECDNEDTDYGRAALRSRWSSTTCNQDDVTGSTRKNPTDVRAIRDRLQQDFDLIVKDFILNLKDKFETGLHQRCAAGADMVSLSTHLLFYQSDLSLDFPQASGALESTLDDFVDVHWATFRADQLFGRKGDLFGSSLKESILNTVSKLLDDIVTDATPNLRSRVGRQVKLCAKTASNVLARTAWAAESKMRKRQRSISHSLVPHVRDCLTDGYTDALLIKGRGTTVEQKECFREFVLSQHKKIFKDAVEEVIMQGLNNAADRIKTMLDACMKTLALKVEVEMAVLWEGVNNDPAQLHARSEVMETAKAILNKVEMWTKGGEGREPIVMPLLVHDVDTPAEHGTSL</sequence>
<keyword evidence="1" id="KW-0175">Coiled coil</keyword>
<accession>A0A4S4M068</accession>